<dbReference type="RefSeq" id="WP_095687588.1">
    <property type="nucleotide sequence ID" value="NZ_CP022751.1"/>
</dbReference>
<dbReference type="Gene3D" id="3.40.50.1000">
    <property type="entry name" value="HAD superfamily/HAD-like"/>
    <property type="match status" value="1"/>
</dbReference>
<dbReference type="Pfam" id="PF13242">
    <property type="entry name" value="Hydrolase_like"/>
    <property type="match status" value="1"/>
</dbReference>
<organism evidence="1 2">
    <name type="scientific">Sphingobium xenophagum</name>
    <dbReference type="NCBI Taxonomy" id="121428"/>
    <lineage>
        <taxon>Bacteria</taxon>
        <taxon>Pseudomonadati</taxon>
        <taxon>Pseudomonadota</taxon>
        <taxon>Alphaproteobacteria</taxon>
        <taxon>Sphingomonadales</taxon>
        <taxon>Sphingomonadaceae</taxon>
        <taxon>Sphingobium</taxon>
    </lineage>
</organism>
<reference evidence="1 2" key="1">
    <citation type="submission" date="2017-08" db="EMBL/GenBank/DDBJ databases">
        <title>Whole Genome Sequence of Sphingobium hydrophobicum C1: Insights into Adaption to the Electronic-waste Contaminated Sediment.</title>
        <authorList>
            <person name="Song D."/>
            <person name="Chen X."/>
            <person name="Xu M."/>
        </authorList>
    </citation>
    <scope>NUCLEOTIDE SEQUENCE [LARGE SCALE GENOMIC DNA]</scope>
    <source>
        <strain evidence="1 2">C1</strain>
        <plasmid evidence="1 2">p5</plasmid>
    </source>
</reference>
<accession>A0A249N0S4</accession>
<dbReference type="InterPro" id="IPR036412">
    <property type="entry name" value="HAD-like_sf"/>
</dbReference>
<dbReference type="AlphaFoldDB" id="A0A249N0S4"/>
<keyword evidence="1" id="KW-0614">Plasmid</keyword>
<dbReference type="InterPro" id="IPR023214">
    <property type="entry name" value="HAD_sf"/>
</dbReference>
<proteinExistence type="predicted"/>
<evidence type="ECO:0000313" key="2">
    <source>
        <dbReference type="Proteomes" id="UP000217141"/>
    </source>
</evidence>
<dbReference type="SUPFAM" id="SSF56784">
    <property type="entry name" value="HAD-like"/>
    <property type="match status" value="1"/>
</dbReference>
<sequence>MLARCGIAGWDRFYLSSEVGLRKDSGKLYEHILAMEGVKPHQMVMIGDNERSDFQIPANMGIRTIHLLKPVNIMRAIPA</sequence>
<dbReference type="EMBL" id="CP022751">
    <property type="protein sequence ID" value="ASY47156.1"/>
    <property type="molecule type" value="Genomic_DNA"/>
</dbReference>
<dbReference type="KEGG" id="shyd:CJD35_22090"/>
<name>A0A249N0S4_SPHXE</name>
<protein>
    <recommendedName>
        <fullName evidence="3">Hydrolase of the HAD superfamily</fullName>
    </recommendedName>
</protein>
<geneLocation type="plasmid" evidence="1 2">
    <name>p5</name>
</geneLocation>
<evidence type="ECO:0008006" key="3">
    <source>
        <dbReference type="Google" id="ProtNLM"/>
    </source>
</evidence>
<dbReference type="NCBIfam" id="TIGR01549">
    <property type="entry name" value="HAD-SF-IA-v1"/>
    <property type="match status" value="1"/>
</dbReference>
<dbReference type="InterPro" id="IPR006439">
    <property type="entry name" value="HAD-SF_hydro_IA"/>
</dbReference>
<evidence type="ECO:0000313" key="1">
    <source>
        <dbReference type="EMBL" id="ASY47156.1"/>
    </source>
</evidence>
<gene>
    <name evidence="1" type="ORF">CJD35_22090</name>
</gene>
<dbReference type="Proteomes" id="UP000217141">
    <property type="component" value="Plasmid p5"/>
</dbReference>